<organism evidence="1 2">
    <name type="scientific">Enterococcus faecalis</name>
    <name type="common">Streptococcus faecalis</name>
    <dbReference type="NCBI Taxonomy" id="1351"/>
    <lineage>
        <taxon>Bacteria</taxon>
        <taxon>Bacillati</taxon>
        <taxon>Bacillota</taxon>
        <taxon>Bacilli</taxon>
        <taxon>Lactobacillales</taxon>
        <taxon>Enterococcaceae</taxon>
        <taxon>Enterococcus</taxon>
    </lineage>
</organism>
<dbReference type="AlphaFoldDB" id="A0A4Q1X1H7"/>
<accession>A0A4Q1X1H7</accession>
<reference evidence="1 2" key="1">
    <citation type="submission" date="2019-02" db="EMBL/GenBank/DDBJ databases">
        <title>Bacteria dissemination in different level of health care in South Africa: the effectiveness of infections prevention and control.</title>
        <authorList>
            <person name="Shobo C."/>
            <person name="Amoako D.G."/>
            <person name="Allam M."/>
            <person name="Ismail A."/>
            <person name="Bester L.A."/>
            <person name="Essack S.Y."/>
        </authorList>
    </citation>
    <scope>NUCLEOTIDE SEQUENCE [LARGE SCALE GENOMIC DNA]</scope>
    <source>
        <strain evidence="1 2">2SIL2</strain>
    </source>
</reference>
<evidence type="ECO:0000313" key="1">
    <source>
        <dbReference type="EMBL" id="TKK64057.1"/>
    </source>
</evidence>
<proteinExistence type="predicted"/>
<evidence type="ECO:0000313" key="2">
    <source>
        <dbReference type="Proteomes" id="UP000305511"/>
    </source>
</evidence>
<name>A0A4Q1X1H7_ENTFL</name>
<dbReference type="Proteomes" id="UP000305511">
    <property type="component" value="Unassembled WGS sequence"/>
</dbReference>
<protein>
    <submittedName>
        <fullName evidence="1">Uncharacterized protein</fullName>
    </submittedName>
</protein>
<dbReference type="EMBL" id="SIYF01000553">
    <property type="protein sequence ID" value="TKK64057.1"/>
    <property type="molecule type" value="Genomic_DNA"/>
</dbReference>
<gene>
    <name evidence="1" type="ORF">EY666_17215</name>
</gene>
<comment type="caution">
    <text evidence="1">The sequence shown here is derived from an EMBL/GenBank/DDBJ whole genome shotgun (WGS) entry which is preliminary data.</text>
</comment>
<dbReference type="RefSeq" id="WP_010774955.1">
    <property type="nucleotide sequence ID" value="NZ_CABGHS010000016.1"/>
</dbReference>
<sequence>MGVIDVANKKLLYLENLIGQIKEAEEYLVSLKNPALNNKKEVMSDIEIGIPTHFMGSGFFREEGHSRWHKVRLEEDLGIVGIQADIKELVENAVNDRITEMKDELRKSISKLEVDCHE</sequence>